<keyword evidence="6" id="KW-0812">Transmembrane</keyword>
<dbReference type="Proteomes" id="UP000006377">
    <property type="component" value="Chromosome"/>
</dbReference>
<proteinExistence type="predicted"/>
<evidence type="ECO:0000256" key="11">
    <source>
        <dbReference type="ARBA" id="ARBA00023012"/>
    </source>
</evidence>
<evidence type="ECO:0000256" key="8">
    <source>
        <dbReference type="ARBA" id="ARBA00022777"/>
    </source>
</evidence>
<dbReference type="InterPro" id="IPR003594">
    <property type="entry name" value="HATPase_dom"/>
</dbReference>
<keyword evidence="8 16" id="KW-0418">Kinase</keyword>
<protein>
    <recommendedName>
        <fullName evidence="3">histidine kinase</fullName>
        <ecNumber evidence="3">2.7.13.3</ecNumber>
    </recommendedName>
</protein>
<dbReference type="SMART" id="SM00448">
    <property type="entry name" value="REC"/>
    <property type="match status" value="1"/>
</dbReference>
<dbReference type="Gene3D" id="3.40.50.2300">
    <property type="match status" value="1"/>
</dbReference>
<evidence type="ECO:0000259" key="15">
    <source>
        <dbReference type="PROSITE" id="PS50110"/>
    </source>
</evidence>
<dbReference type="RefSeq" id="WP_012111314.1">
    <property type="nucleotide sequence ID" value="NC_009719.1"/>
</dbReference>
<dbReference type="Gene3D" id="1.10.287.130">
    <property type="match status" value="1"/>
</dbReference>
<gene>
    <name evidence="16" type="ordered locus">Plav_2396</name>
</gene>
<keyword evidence="11" id="KW-0902">Two-component regulatory system</keyword>
<dbReference type="InterPro" id="IPR036890">
    <property type="entry name" value="HATPase_C_sf"/>
</dbReference>
<keyword evidence="12" id="KW-0472">Membrane</keyword>
<dbReference type="AlphaFoldDB" id="A7HVS2"/>
<evidence type="ECO:0000256" key="10">
    <source>
        <dbReference type="ARBA" id="ARBA00022989"/>
    </source>
</evidence>
<evidence type="ECO:0000256" key="4">
    <source>
        <dbReference type="ARBA" id="ARBA00022553"/>
    </source>
</evidence>
<feature type="modified residue" description="4-aspartylphosphate" evidence="13">
    <location>
        <position position="451"/>
    </location>
</feature>
<evidence type="ECO:0000256" key="6">
    <source>
        <dbReference type="ARBA" id="ARBA00022692"/>
    </source>
</evidence>
<evidence type="ECO:0000256" key="5">
    <source>
        <dbReference type="ARBA" id="ARBA00022679"/>
    </source>
</evidence>
<dbReference type="FunFam" id="1.10.287.130:FF:000004">
    <property type="entry name" value="Ethylene receptor 1"/>
    <property type="match status" value="1"/>
</dbReference>
<dbReference type="EC" id="2.7.13.3" evidence="3"/>
<feature type="domain" description="Response regulatory" evidence="15">
    <location>
        <begin position="402"/>
        <end position="519"/>
    </location>
</feature>
<dbReference type="HOGENOM" id="CLU_000445_114_15_5"/>
<dbReference type="eggNOG" id="COG3437">
    <property type="taxonomic scope" value="Bacteria"/>
</dbReference>
<dbReference type="Gene3D" id="3.30.450.20">
    <property type="entry name" value="PAS domain"/>
    <property type="match status" value="1"/>
</dbReference>
<dbReference type="eggNOG" id="COG2205">
    <property type="taxonomic scope" value="Bacteria"/>
</dbReference>
<dbReference type="InterPro" id="IPR005467">
    <property type="entry name" value="His_kinase_dom"/>
</dbReference>
<evidence type="ECO:0000313" key="16">
    <source>
        <dbReference type="EMBL" id="ABS64005.1"/>
    </source>
</evidence>
<dbReference type="InterPro" id="IPR004358">
    <property type="entry name" value="Sig_transdc_His_kin-like_C"/>
</dbReference>
<keyword evidence="4 13" id="KW-0597">Phosphoprotein</keyword>
<evidence type="ECO:0000256" key="2">
    <source>
        <dbReference type="ARBA" id="ARBA00004370"/>
    </source>
</evidence>
<dbReference type="KEGG" id="pla:Plav_2396"/>
<reference evidence="16 17" key="1">
    <citation type="journal article" date="2011" name="Stand. Genomic Sci.">
        <title>Complete genome sequence of Parvibaculum lavamentivorans type strain (DS-1(T)).</title>
        <authorList>
            <person name="Schleheck D."/>
            <person name="Weiss M."/>
            <person name="Pitluck S."/>
            <person name="Bruce D."/>
            <person name="Land M.L."/>
            <person name="Han S."/>
            <person name="Saunders E."/>
            <person name="Tapia R."/>
            <person name="Detter C."/>
            <person name="Brettin T."/>
            <person name="Han J."/>
            <person name="Woyke T."/>
            <person name="Goodwin L."/>
            <person name="Pennacchio L."/>
            <person name="Nolan M."/>
            <person name="Cook A.M."/>
            <person name="Kjelleberg S."/>
            <person name="Thomas T."/>
        </authorList>
    </citation>
    <scope>NUCLEOTIDE SEQUENCE [LARGE SCALE GENOMIC DNA]</scope>
    <source>
        <strain evidence="17">DS-1 / DSM 13023 / NCIMB 13966</strain>
    </source>
</reference>
<dbReference type="InterPro" id="IPR036097">
    <property type="entry name" value="HisK_dim/P_sf"/>
</dbReference>
<keyword evidence="10" id="KW-1133">Transmembrane helix</keyword>
<dbReference type="CDD" id="cd17546">
    <property type="entry name" value="REC_hyHK_CKI1_RcsC-like"/>
    <property type="match status" value="1"/>
</dbReference>
<dbReference type="Pfam" id="PF00512">
    <property type="entry name" value="HisKA"/>
    <property type="match status" value="1"/>
</dbReference>
<evidence type="ECO:0000256" key="1">
    <source>
        <dbReference type="ARBA" id="ARBA00000085"/>
    </source>
</evidence>
<keyword evidence="9" id="KW-0067">ATP-binding</keyword>
<sequence length="539" mass="59091">MDEKYLSDQEMAAIVREAVDRLPGGFVIFGPDHEILLSNAQNERDFPFTNEALRQGKTYLEATHFAVKKVAPDLPDEVALSVARNIHDTLAKGEPVELRTHLGTVMQVIEIPLSFGGWVAVGADVTALRERERELKKSRKQAEAANEAKSAFLANISHEIRTPLNGILGMAQLMASGDLTPGQKDQIETILDSGKTLMALLNDVLDLSKIEAGRFDISPIDNDLGQLLRRMEKLWAPRASEKGLVLTLDINSAMPELLRFDPIRVRQCVSNLVSNAIKFTERGSVRVAARCVPAGEGEFDVLVEISDTGIGMSGETLGKLFAPFTQADASTSRRFGGTGLGLSISRKLAQLMGGDVVAESEEGRGSLFTLTFRAAEGRRVSEAPQNADVDQTGGARWAKGLAVLLVDDHPLNRKVARLFLEPLGIAITEAENGEEALRWLQTQPFDLVLLDMHMPVMNGMETLAHIRAHEPHIRDLPVIALTADSLGPDNSRYRDFGADGYVGKPMDHRDLILEIGRVLEEKHGRAPMPREAMPDLRRA</sequence>
<dbReference type="Pfam" id="PF00072">
    <property type="entry name" value="Response_reg"/>
    <property type="match status" value="1"/>
</dbReference>
<dbReference type="STRING" id="402881.Plav_2396"/>
<dbReference type="EMBL" id="CP000774">
    <property type="protein sequence ID" value="ABS64005.1"/>
    <property type="molecule type" value="Genomic_DNA"/>
</dbReference>
<dbReference type="Gene3D" id="3.30.565.10">
    <property type="entry name" value="Histidine kinase-like ATPase, C-terminal domain"/>
    <property type="match status" value="1"/>
</dbReference>
<dbReference type="CDD" id="cd00082">
    <property type="entry name" value="HisKA"/>
    <property type="match status" value="1"/>
</dbReference>
<dbReference type="SUPFAM" id="SSF55874">
    <property type="entry name" value="ATPase domain of HSP90 chaperone/DNA topoisomerase II/histidine kinase"/>
    <property type="match status" value="1"/>
</dbReference>
<keyword evidence="17" id="KW-1185">Reference proteome</keyword>
<dbReference type="OrthoDB" id="9810730at2"/>
<dbReference type="InterPro" id="IPR001789">
    <property type="entry name" value="Sig_transdc_resp-reg_receiver"/>
</dbReference>
<dbReference type="GO" id="GO:0005524">
    <property type="term" value="F:ATP binding"/>
    <property type="evidence" value="ECO:0007669"/>
    <property type="project" value="UniProtKB-KW"/>
</dbReference>
<evidence type="ECO:0000256" key="3">
    <source>
        <dbReference type="ARBA" id="ARBA00012438"/>
    </source>
</evidence>
<evidence type="ECO:0000259" key="14">
    <source>
        <dbReference type="PROSITE" id="PS50109"/>
    </source>
</evidence>
<dbReference type="Pfam" id="PF12860">
    <property type="entry name" value="PAS_7"/>
    <property type="match status" value="1"/>
</dbReference>
<comment type="catalytic activity">
    <reaction evidence="1">
        <text>ATP + protein L-histidine = ADP + protein N-phospho-L-histidine.</text>
        <dbReference type="EC" id="2.7.13.3"/>
    </reaction>
</comment>
<dbReference type="Pfam" id="PF02518">
    <property type="entry name" value="HATPase_c"/>
    <property type="match status" value="1"/>
</dbReference>
<evidence type="ECO:0000256" key="12">
    <source>
        <dbReference type="ARBA" id="ARBA00023136"/>
    </source>
</evidence>
<dbReference type="SMART" id="SM00388">
    <property type="entry name" value="HisKA"/>
    <property type="match status" value="1"/>
</dbReference>
<dbReference type="GO" id="GO:0016020">
    <property type="term" value="C:membrane"/>
    <property type="evidence" value="ECO:0007669"/>
    <property type="project" value="UniProtKB-SubCell"/>
</dbReference>
<keyword evidence="5" id="KW-0808">Transferase</keyword>
<dbReference type="SUPFAM" id="SSF52172">
    <property type="entry name" value="CheY-like"/>
    <property type="match status" value="1"/>
</dbReference>
<dbReference type="PANTHER" id="PTHR45339:SF1">
    <property type="entry name" value="HYBRID SIGNAL TRANSDUCTION HISTIDINE KINASE J"/>
    <property type="match status" value="1"/>
</dbReference>
<dbReference type="FunFam" id="3.30.565.10:FF:000010">
    <property type="entry name" value="Sensor histidine kinase RcsC"/>
    <property type="match status" value="1"/>
</dbReference>
<dbReference type="PANTHER" id="PTHR45339">
    <property type="entry name" value="HYBRID SIGNAL TRANSDUCTION HISTIDINE KINASE J"/>
    <property type="match status" value="1"/>
</dbReference>
<feature type="domain" description="Histidine kinase" evidence="14">
    <location>
        <begin position="155"/>
        <end position="376"/>
    </location>
</feature>
<dbReference type="GO" id="GO:0000155">
    <property type="term" value="F:phosphorelay sensor kinase activity"/>
    <property type="evidence" value="ECO:0007669"/>
    <property type="project" value="InterPro"/>
</dbReference>
<dbReference type="PROSITE" id="PS50110">
    <property type="entry name" value="RESPONSE_REGULATORY"/>
    <property type="match status" value="1"/>
</dbReference>
<keyword evidence="7" id="KW-0547">Nucleotide-binding</keyword>
<dbReference type="SMART" id="SM00387">
    <property type="entry name" value="HATPase_c"/>
    <property type="match status" value="1"/>
</dbReference>
<dbReference type="InterPro" id="IPR011006">
    <property type="entry name" value="CheY-like_superfamily"/>
</dbReference>
<name>A7HVS2_PARL1</name>
<dbReference type="SUPFAM" id="SSF47384">
    <property type="entry name" value="Homodimeric domain of signal transducing histidine kinase"/>
    <property type="match status" value="1"/>
</dbReference>
<evidence type="ECO:0000256" key="13">
    <source>
        <dbReference type="PROSITE-ProRule" id="PRU00169"/>
    </source>
</evidence>
<dbReference type="PRINTS" id="PR00344">
    <property type="entry name" value="BCTRLSENSOR"/>
</dbReference>
<evidence type="ECO:0000313" key="17">
    <source>
        <dbReference type="Proteomes" id="UP000006377"/>
    </source>
</evidence>
<evidence type="ECO:0000256" key="7">
    <source>
        <dbReference type="ARBA" id="ARBA00022741"/>
    </source>
</evidence>
<organism evidence="16 17">
    <name type="scientific">Parvibaculum lavamentivorans (strain DS-1 / DSM 13023 / NCIMB 13966)</name>
    <dbReference type="NCBI Taxonomy" id="402881"/>
    <lineage>
        <taxon>Bacteria</taxon>
        <taxon>Pseudomonadati</taxon>
        <taxon>Pseudomonadota</taxon>
        <taxon>Alphaproteobacteria</taxon>
        <taxon>Hyphomicrobiales</taxon>
        <taxon>Parvibaculaceae</taxon>
        <taxon>Parvibaculum</taxon>
    </lineage>
</organism>
<accession>A7HVS2</accession>
<comment type="subcellular location">
    <subcellularLocation>
        <location evidence="2">Membrane</location>
    </subcellularLocation>
</comment>
<evidence type="ECO:0000256" key="9">
    <source>
        <dbReference type="ARBA" id="ARBA00022840"/>
    </source>
</evidence>
<dbReference type="CDD" id="cd16922">
    <property type="entry name" value="HATPase_EvgS-ArcB-TorS-like"/>
    <property type="match status" value="1"/>
</dbReference>
<dbReference type="InterPro" id="IPR003661">
    <property type="entry name" value="HisK_dim/P_dom"/>
</dbReference>
<dbReference type="PROSITE" id="PS50109">
    <property type="entry name" value="HIS_KIN"/>
    <property type="match status" value="1"/>
</dbReference>